<dbReference type="RefSeq" id="WP_156182715.1">
    <property type="nucleotide sequence ID" value="NZ_LFBU01000001.1"/>
</dbReference>
<dbReference type="PATRIC" id="fig|1658765.3.peg.562"/>
<dbReference type="EMBL" id="LFBU01000001">
    <property type="protein sequence ID" value="KMQ74387.1"/>
    <property type="molecule type" value="Genomic_DNA"/>
</dbReference>
<dbReference type="CDD" id="cd16961">
    <property type="entry name" value="RMtype1_S_TRD-CR_like"/>
    <property type="match status" value="1"/>
</dbReference>
<keyword evidence="6" id="KW-1185">Reference proteome</keyword>
<dbReference type="PANTHER" id="PTHR30408:SF12">
    <property type="entry name" value="TYPE I RESTRICTION ENZYME MJAVIII SPECIFICITY SUBUNIT"/>
    <property type="match status" value="1"/>
</dbReference>
<reference evidence="5 6" key="1">
    <citation type="submission" date="2015-06" db="EMBL/GenBank/DDBJ databases">
        <title>Marinobacter subterrani, a genetically tractable neutrophilic iron-oxidizing strain isolated from the Soudan Iron Mine.</title>
        <authorList>
            <person name="Bonis B.M."/>
            <person name="Gralnick J.A."/>
        </authorList>
    </citation>
    <scope>NUCLEOTIDE SEQUENCE [LARGE SCALE GENOMIC DNA]</scope>
    <source>
        <strain evidence="5 6">JG233</strain>
    </source>
</reference>
<dbReference type="OrthoDB" id="5465337at2"/>
<protein>
    <submittedName>
        <fullName evidence="5">Type I restriction modification DNA specificity domain</fullName>
    </submittedName>
</protein>
<accession>A0A0J7J856</accession>
<keyword evidence="3" id="KW-0238">DNA-binding</keyword>
<feature type="domain" description="Type I restriction modification DNA specificity" evidence="4">
    <location>
        <begin position="73"/>
        <end position="185"/>
    </location>
</feature>
<dbReference type="SUPFAM" id="SSF116734">
    <property type="entry name" value="DNA methylase specificity domain"/>
    <property type="match status" value="1"/>
</dbReference>
<evidence type="ECO:0000313" key="5">
    <source>
        <dbReference type="EMBL" id="KMQ74387.1"/>
    </source>
</evidence>
<name>A0A0J7J856_9GAMM</name>
<keyword evidence="2" id="KW-0680">Restriction system</keyword>
<dbReference type="InterPro" id="IPR052021">
    <property type="entry name" value="Type-I_RS_S_subunit"/>
</dbReference>
<dbReference type="Gene3D" id="3.90.220.20">
    <property type="entry name" value="DNA methylase specificity domains"/>
    <property type="match status" value="1"/>
</dbReference>
<evidence type="ECO:0000256" key="3">
    <source>
        <dbReference type="ARBA" id="ARBA00023125"/>
    </source>
</evidence>
<dbReference type="AlphaFoldDB" id="A0A0J7J856"/>
<proteinExistence type="inferred from homology"/>
<organism evidence="5 6">
    <name type="scientific">Marinobacter subterrani</name>
    <dbReference type="NCBI Taxonomy" id="1658765"/>
    <lineage>
        <taxon>Bacteria</taxon>
        <taxon>Pseudomonadati</taxon>
        <taxon>Pseudomonadota</taxon>
        <taxon>Gammaproteobacteria</taxon>
        <taxon>Pseudomonadales</taxon>
        <taxon>Marinobacteraceae</taxon>
        <taxon>Marinobacter</taxon>
    </lineage>
</organism>
<sequence>MERAHKGSLLLQDLASLQPGYPFRGKLPLQERGNTFVVQYRHLVLGQPLRDKLGATLDRVTLPGRKRPDYLWPGDIIFMAKGTRNDAALVAELPHNTVCTPNFYHIRLKPDAYNLMPEFLAWQLNHVDAQRYFAACSQGSVAPSITKSQLGSLPIVVPSIERQKRMVKLADAATREIQLYQQLIENRQRMVDAVGQQLLRPDTTTENRYE</sequence>
<dbReference type="Pfam" id="PF01420">
    <property type="entry name" value="Methylase_S"/>
    <property type="match status" value="1"/>
</dbReference>
<gene>
    <name evidence="5" type="ORF">Msub_10570</name>
</gene>
<evidence type="ECO:0000256" key="1">
    <source>
        <dbReference type="ARBA" id="ARBA00010923"/>
    </source>
</evidence>
<comment type="caution">
    <text evidence="5">The sequence shown here is derived from an EMBL/GenBank/DDBJ whole genome shotgun (WGS) entry which is preliminary data.</text>
</comment>
<evidence type="ECO:0000256" key="2">
    <source>
        <dbReference type="ARBA" id="ARBA00022747"/>
    </source>
</evidence>
<comment type="similarity">
    <text evidence="1">Belongs to the type-I restriction system S methylase family.</text>
</comment>
<dbReference type="GO" id="GO:0009307">
    <property type="term" value="P:DNA restriction-modification system"/>
    <property type="evidence" value="ECO:0007669"/>
    <property type="project" value="UniProtKB-KW"/>
</dbReference>
<dbReference type="PANTHER" id="PTHR30408">
    <property type="entry name" value="TYPE-1 RESTRICTION ENZYME ECOKI SPECIFICITY PROTEIN"/>
    <property type="match status" value="1"/>
</dbReference>
<dbReference type="Proteomes" id="UP000036102">
    <property type="component" value="Unassembled WGS sequence"/>
</dbReference>
<evidence type="ECO:0000313" key="6">
    <source>
        <dbReference type="Proteomes" id="UP000036102"/>
    </source>
</evidence>
<dbReference type="InterPro" id="IPR000055">
    <property type="entry name" value="Restrct_endonuc_typeI_TRD"/>
</dbReference>
<dbReference type="GO" id="GO:0003677">
    <property type="term" value="F:DNA binding"/>
    <property type="evidence" value="ECO:0007669"/>
    <property type="project" value="UniProtKB-KW"/>
</dbReference>
<evidence type="ECO:0000259" key="4">
    <source>
        <dbReference type="Pfam" id="PF01420"/>
    </source>
</evidence>
<dbReference type="InterPro" id="IPR044946">
    <property type="entry name" value="Restrct_endonuc_typeI_TRD_sf"/>
</dbReference>
<dbReference type="STRING" id="1658765.Msub_10570"/>